<dbReference type="PRINTS" id="PR00868">
    <property type="entry name" value="DNAPOLI"/>
</dbReference>
<evidence type="ECO:0000313" key="3">
    <source>
        <dbReference type="EMBL" id="KKM60672.1"/>
    </source>
</evidence>
<dbReference type="Gene3D" id="3.30.70.370">
    <property type="match status" value="1"/>
</dbReference>
<dbReference type="Gene3D" id="1.10.150.20">
    <property type="entry name" value="5' to 3' exonuclease, C-terminal subdomain"/>
    <property type="match status" value="1"/>
</dbReference>
<dbReference type="GO" id="GO:0006261">
    <property type="term" value="P:DNA-templated DNA replication"/>
    <property type="evidence" value="ECO:0007669"/>
    <property type="project" value="InterPro"/>
</dbReference>
<dbReference type="PANTHER" id="PTHR10133:SF27">
    <property type="entry name" value="DNA POLYMERASE NU"/>
    <property type="match status" value="1"/>
</dbReference>
<dbReference type="PANTHER" id="PTHR10133">
    <property type="entry name" value="DNA POLYMERASE I"/>
    <property type="match status" value="1"/>
</dbReference>
<dbReference type="SMART" id="SM00482">
    <property type="entry name" value="POLAc"/>
    <property type="match status" value="1"/>
</dbReference>
<dbReference type="SUPFAM" id="SSF53098">
    <property type="entry name" value="Ribonuclease H-like"/>
    <property type="match status" value="1"/>
</dbReference>
<dbReference type="Pfam" id="PF01612">
    <property type="entry name" value="DNA_pol_A_exo1"/>
    <property type="match status" value="1"/>
</dbReference>
<feature type="domain" description="DNA-directed DNA polymerase family A palm" evidence="2">
    <location>
        <begin position="325"/>
        <end position="524"/>
    </location>
</feature>
<dbReference type="EMBL" id="LAZR01011635">
    <property type="protein sequence ID" value="KKM60672.1"/>
    <property type="molecule type" value="Genomic_DNA"/>
</dbReference>
<accession>A0A0F9LU91</accession>
<dbReference type="GO" id="GO:0008408">
    <property type="term" value="F:3'-5' exonuclease activity"/>
    <property type="evidence" value="ECO:0007669"/>
    <property type="project" value="InterPro"/>
</dbReference>
<sequence length="552" mass="63003">MSVEAYGDYGSRGLSEILQELTSASIVGVDTETHSLDDKTMIGLAIAPSPEYGVWFSEDSPYLHIALSILRNPKVTKVLYNSKFDFDVLEPFGIDETNFEDPMILAYTLHMPLKLYTLAQSLGETIPQNYLDFKIPAKGTMLAVWNQDPNFVLRKCCIDAKLALWCWFKLVPWIVPSYYIDKNIVHVLRNMEKAGVALNQESVNEYYEELDEQTTYLRQLISTKGCDPNSNQQVGIALAQKGYRLPYTKTRRQLRVDEKILSNIDDPLAISVLLYREKAKLQSTYAKPLLGLERAHTTYNNTRVVTGRLSSSDPINMQNIPHYFRGVYMADEMFYSYDASQIELRAIAYLANDKVMMRAFEDGEDIHKATMDRMGITGKLSDPVMARRLAKTLNFAVVYLGEEETIIENAKKEGIRISPQEATDFRVRYSEVYPGIRDYVWSQREQITRRGYVTTLYGRVRKADTKRMQNPHTRESVIKELFNMPVQGTASEVIKMMMAKAHKYDLRIQVHDEMVYDGKCPPPSLFEGLAPFATPLKLSIGQSWGDLQVVTA</sequence>
<organism evidence="3">
    <name type="scientific">marine sediment metagenome</name>
    <dbReference type="NCBI Taxonomy" id="412755"/>
    <lineage>
        <taxon>unclassified sequences</taxon>
        <taxon>metagenomes</taxon>
        <taxon>ecological metagenomes</taxon>
    </lineage>
</organism>
<dbReference type="SUPFAM" id="SSF56672">
    <property type="entry name" value="DNA/RNA polymerases"/>
    <property type="match status" value="1"/>
</dbReference>
<dbReference type="InterPro" id="IPR002298">
    <property type="entry name" value="DNA_polymerase_A"/>
</dbReference>
<dbReference type="Pfam" id="PF00476">
    <property type="entry name" value="DNA_pol_A"/>
    <property type="match status" value="1"/>
</dbReference>
<dbReference type="GO" id="GO:0003677">
    <property type="term" value="F:DNA binding"/>
    <property type="evidence" value="ECO:0007669"/>
    <property type="project" value="InterPro"/>
</dbReference>
<dbReference type="Gene3D" id="1.20.1060.10">
    <property type="entry name" value="Taq DNA Polymerase, Chain T, domain 4"/>
    <property type="match status" value="1"/>
</dbReference>
<dbReference type="InterPro" id="IPR001098">
    <property type="entry name" value="DNA-dir_DNA_pol_A_palm_dom"/>
</dbReference>
<dbReference type="InterPro" id="IPR043502">
    <property type="entry name" value="DNA/RNA_pol_sf"/>
</dbReference>
<dbReference type="InterPro" id="IPR012337">
    <property type="entry name" value="RNaseH-like_sf"/>
</dbReference>
<dbReference type="InterPro" id="IPR036397">
    <property type="entry name" value="RNaseH_sf"/>
</dbReference>
<protein>
    <recommendedName>
        <fullName evidence="2">DNA-directed DNA polymerase family A palm domain-containing protein</fullName>
    </recommendedName>
</protein>
<name>A0A0F9LU91_9ZZZZ</name>
<keyword evidence="1" id="KW-0235">DNA replication</keyword>
<reference evidence="3" key="1">
    <citation type="journal article" date="2015" name="Nature">
        <title>Complex archaea that bridge the gap between prokaryotes and eukaryotes.</title>
        <authorList>
            <person name="Spang A."/>
            <person name="Saw J.H."/>
            <person name="Jorgensen S.L."/>
            <person name="Zaremba-Niedzwiedzka K."/>
            <person name="Martijn J."/>
            <person name="Lind A.E."/>
            <person name="van Eijk R."/>
            <person name="Schleper C."/>
            <person name="Guy L."/>
            <person name="Ettema T.J."/>
        </authorList>
    </citation>
    <scope>NUCLEOTIDE SEQUENCE</scope>
</reference>
<evidence type="ECO:0000256" key="1">
    <source>
        <dbReference type="ARBA" id="ARBA00022705"/>
    </source>
</evidence>
<proteinExistence type="predicted"/>
<dbReference type="GO" id="GO:0003887">
    <property type="term" value="F:DNA-directed DNA polymerase activity"/>
    <property type="evidence" value="ECO:0007669"/>
    <property type="project" value="InterPro"/>
</dbReference>
<dbReference type="InterPro" id="IPR002562">
    <property type="entry name" value="3'-5'_exonuclease_dom"/>
</dbReference>
<gene>
    <name evidence="3" type="ORF">LCGC14_1539480</name>
</gene>
<dbReference type="Gene3D" id="3.30.420.10">
    <property type="entry name" value="Ribonuclease H-like superfamily/Ribonuclease H"/>
    <property type="match status" value="1"/>
</dbReference>
<dbReference type="GO" id="GO:0006302">
    <property type="term" value="P:double-strand break repair"/>
    <property type="evidence" value="ECO:0007669"/>
    <property type="project" value="TreeGrafter"/>
</dbReference>
<comment type="caution">
    <text evidence="3">The sequence shown here is derived from an EMBL/GenBank/DDBJ whole genome shotgun (WGS) entry which is preliminary data.</text>
</comment>
<dbReference type="AlphaFoldDB" id="A0A0F9LU91"/>
<evidence type="ECO:0000259" key="2">
    <source>
        <dbReference type="SMART" id="SM00482"/>
    </source>
</evidence>